<evidence type="ECO:0000256" key="7">
    <source>
        <dbReference type="ARBA" id="ARBA00022723"/>
    </source>
</evidence>
<dbReference type="STRING" id="1798384.A3D03_05425"/>
<evidence type="ECO:0000256" key="5">
    <source>
        <dbReference type="ARBA" id="ARBA00008819"/>
    </source>
</evidence>
<evidence type="ECO:0000256" key="3">
    <source>
        <dbReference type="ARBA" id="ARBA00002315"/>
    </source>
</evidence>
<keyword evidence="7" id="KW-0479">Metal-binding</keyword>
<comment type="pathway">
    <text evidence="4">Carbohydrate degradation; glycolysis; pyruvate from D-glyceraldehyde 3-phosphate: step 3/5.</text>
</comment>
<feature type="non-terminal residue" evidence="14">
    <location>
        <position position="374"/>
    </location>
</feature>
<dbReference type="Pfam" id="PF01676">
    <property type="entry name" value="Metalloenzyme"/>
    <property type="match status" value="1"/>
</dbReference>
<evidence type="ECO:0000256" key="2">
    <source>
        <dbReference type="ARBA" id="ARBA00001936"/>
    </source>
</evidence>
<evidence type="ECO:0000256" key="9">
    <source>
        <dbReference type="ARBA" id="ARBA00023211"/>
    </source>
</evidence>
<comment type="function">
    <text evidence="3">Catalyzes the interconversion of 2-phosphoglycerate and 3-phosphoglycerate.</text>
</comment>
<dbReference type="InterPro" id="IPR005995">
    <property type="entry name" value="Pgm_bpd_ind"/>
</dbReference>
<dbReference type="EC" id="5.4.2.12" evidence="6"/>
<evidence type="ECO:0000313" key="15">
    <source>
        <dbReference type="Proteomes" id="UP000177092"/>
    </source>
</evidence>
<evidence type="ECO:0000259" key="12">
    <source>
        <dbReference type="Pfam" id="PF01676"/>
    </source>
</evidence>
<name>A0A1F6A7B4_9BACT</name>
<dbReference type="Gene3D" id="3.40.1450.10">
    <property type="entry name" value="BPG-independent phosphoglycerate mutase, domain B"/>
    <property type="match status" value="1"/>
</dbReference>
<evidence type="ECO:0000256" key="11">
    <source>
        <dbReference type="ARBA" id="ARBA00068026"/>
    </source>
</evidence>
<evidence type="ECO:0000256" key="6">
    <source>
        <dbReference type="ARBA" id="ARBA00012026"/>
    </source>
</evidence>
<evidence type="ECO:0000256" key="10">
    <source>
        <dbReference type="ARBA" id="ARBA00023235"/>
    </source>
</evidence>
<dbReference type="PANTHER" id="PTHR31637">
    <property type="entry name" value="2,3-BISPHOSPHOGLYCERATE-INDEPENDENT PHOSPHOGLYCERATE MUTASE"/>
    <property type="match status" value="1"/>
</dbReference>
<dbReference type="GO" id="GO:0005829">
    <property type="term" value="C:cytosol"/>
    <property type="evidence" value="ECO:0007669"/>
    <property type="project" value="TreeGrafter"/>
</dbReference>
<feature type="domain" description="Metalloenzyme" evidence="12">
    <location>
        <begin position="2"/>
        <end position="374"/>
    </location>
</feature>
<evidence type="ECO:0000259" key="13">
    <source>
        <dbReference type="Pfam" id="PF06415"/>
    </source>
</evidence>
<dbReference type="InterPro" id="IPR006124">
    <property type="entry name" value="Metalloenzyme"/>
</dbReference>
<evidence type="ECO:0000256" key="4">
    <source>
        <dbReference type="ARBA" id="ARBA00004798"/>
    </source>
</evidence>
<evidence type="ECO:0000256" key="8">
    <source>
        <dbReference type="ARBA" id="ARBA00023152"/>
    </source>
</evidence>
<reference evidence="14 15" key="1">
    <citation type="journal article" date="2016" name="Nat. Commun.">
        <title>Thousands of microbial genomes shed light on interconnected biogeochemical processes in an aquifer system.</title>
        <authorList>
            <person name="Anantharaman K."/>
            <person name="Brown C.T."/>
            <person name="Hug L.A."/>
            <person name="Sharon I."/>
            <person name="Castelle C.J."/>
            <person name="Probst A.J."/>
            <person name="Thomas B.C."/>
            <person name="Singh A."/>
            <person name="Wilkins M.J."/>
            <person name="Karaoz U."/>
            <person name="Brodie E.L."/>
            <person name="Williams K.H."/>
            <person name="Hubbard S.S."/>
            <person name="Banfield J.F."/>
        </authorList>
    </citation>
    <scope>NUCLEOTIDE SEQUENCE [LARGE SCALE GENOMIC DNA]</scope>
</reference>
<dbReference type="UniPathway" id="UPA00109">
    <property type="reaction ID" value="UER00186"/>
</dbReference>
<dbReference type="Proteomes" id="UP000177092">
    <property type="component" value="Unassembled WGS sequence"/>
</dbReference>
<sequence>MKPLLLLILDGWGVAPASKSNAITQARLPFYNSLLTTYPHGILQAAGEAVGLPGGEAGNTETGHLNIGAGYAVPQDLVRINYSIANGTFFKNKAFLDAISHARKYESNLHLLGMVGSAGVHSNMEHLLALLELLKEQSFNRVFLHLITDGRDSSPKSSLLYLNQVQSFLLSVGFGKIATIMGRYYAMDRDYRWERTRLAYLALTSLSGVKVDSYQEGVNRSYRRNVTDEFILPSIIYENDLPLPRIKNNDSVIFFNFRIDRPRQLTKAFVLEDFQNEANDEEYDPYAVKYYKKHHPRILKTEHPFRRGKKPEHLYFVTMTEYSQKFHASSVAYPPEIVAHPIGESIAKHGLPQLRMSESEKERFVTYYFNGQRE</sequence>
<feature type="domain" description="BPG-independent PGAM N-terminal" evidence="13">
    <location>
        <begin position="80"/>
        <end position="323"/>
    </location>
</feature>
<dbReference type="Pfam" id="PF06415">
    <property type="entry name" value="iPGM_N"/>
    <property type="match status" value="1"/>
</dbReference>
<dbReference type="AlphaFoldDB" id="A0A1F6A7B4"/>
<dbReference type="PANTHER" id="PTHR31637:SF0">
    <property type="entry name" value="2,3-BISPHOSPHOGLYCERATE-INDEPENDENT PHOSPHOGLYCERATE MUTASE"/>
    <property type="match status" value="1"/>
</dbReference>
<evidence type="ECO:0000256" key="1">
    <source>
        <dbReference type="ARBA" id="ARBA00000370"/>
    </source>
</evidence>
<protein>
    <recommendedName>
        <fullName evidence="11">Probable 2,3-bisphosphoglycerate-independent phosphoglycerate mutase</fullName>
        <ecNumber evidence="6">5.4.2.12</ecNumber>
    </recommendedName>
</protein>
<organism evidence="14 15">
    <name type="scientific">Candidatus Gottesmanbacteria bacterium RIFCSPHIGHO2_02_FULL_40_13</name>
    <dbReference type="NCBI Taxonomy" id="1798384"/>
    <lineage>
        <taxon>Bacteria</taxon>
        <taxon>Candidatus Gottesmaniibacteriota</taxon>
    </lineage>
</organism>
<gene>
    <name evidence="14" type="ORF">A3D03_05425</name>
</gene>
<dbReference type="SUPFAM" id="SSF64158">
    <property type="entry name" value="2,3-Bisphosphoglycerate-independent phosphoglycerate mutase, substrate-binding domain"/>
    <property type="match status" value="1"/>
</dbReference>
<dbReference type="GO" id="GO:0006096">
    <property type="term" value="P:glycolytic process"/>
    <property type="evidence" value="ECO:0007669"/>
    <property type="project" value="UniProtKB-UniPathway"/>
</dbReference>
<dbReference type="FunFam" id="3.40.1450.10:FF:000002">
    <property type="entry name" value="2,3-bisphosphoglycerate-independent phosphoglycerate mutase"/>
    <property type="match status" value="1"/>
</dbReference>
<proteinExistence type="inferred from homology"/>
<dbReference type="InterPro" id="IPR017850">
    <property type="entry name" value="Alkaline_phosphatase_core_sf"/>
</dbReference>
<dbReference type="InterPro" id="IPR011258">
    <property type="entry name" value="BPG-indep_PGM_N"/>
</dbReference>
<dbReference type="SUPFAM" id="SSF53649">
    <property type="entry name" value="Alkaline phosphatase-like"/>
    <property type="match status" value="1"/>
</dbReference>
<comment type="caution">
    <text evidence="14">The sequence shown here is derived from an EMBL/GenBank/DDBJ whole genome shotgun (WGS) entry which is preliminary data.</text>
</comment>
<dbReference type="GO" id="GO:0006007">
    <property type="term" value="P:glucose catabolic process"/>
    <property type="evidence" value="ECO:0007669"/>
    <property type="project" value="InterPro"/>
</dbReference>
<comment type="catalytic activity">
    <reaction evidence="1">
        <text>(2R)-2-phosphoglycerate = (2R)-3-phosphoglycerate</text>
        <dbReference type="Rhea" id="RHEA:15901"/>
        <dbReference type="ChEBI" id="CHEBI:58272"/>
        <dbReference type="ChEBI" id="CHEBI:58289"/>
        <dbReference type="EC" id="5.4.2.12"/>
    </reaction>
</comment>
<dbReference type="GO" id="GO:0004619">
    <property type="term" value="F:phosphoglycerate mutase activity"/>
    <property type="evidence" value="ECO:0007669"/>
    <property type="project" value="UniProtKB-EC"/>
</dbReference>
<accession>A0A1F6A7B4</accession>
<dbReference type="EMBL" id="MFJN01000041">
    <property type="protein sequence ID" value="OGG20619.1"/>
    <property type="molecule type" value="Genomic_DNA"/>
</dbReference>
<keyword evidence="10" id="KW-0413">Isomerase</keyword>
<keyword evidence="9" id="KW-0464">Manganese</keyword>
<comment type="similarity">
    <text evidence="5">Belongs to the BPG-independent phosphoglycerate mutase family.</text>
</comment>
<dbReference type="GO" id="GO:0030145">
    <property type="term" value="F:manganese ion binding"/>
    <property type="evidence" value="ECO:0007669"/>
    <property type="project" value="InterPro"/>
</dbReference>
<keyword evidence="8" id="KW-0324">Glycolysis</keyword>
<dbReference type="InterPro" id="IPR036646">
    <property type="entry name" value="PGAM_B_sf"/>
</dbReference>
<evidence type="ECO:0000313" key="14">
    <source>
        <dbReference type="EMBL" id="OGG20619.1"/>
    </source>
</evidence>
<comment type="cofactor">
    <cofactor evidence="2">
        <name>Mn(2+)</name>
        <dbReference type="ChEBI" id="CHEBI:29035"/>
    </cofactor>
</comment>